<accession>A0AAP0LNG3</accession>
<organism evidence="2 3">
    <name type="scientific">Citrus x changshan-huyou</name>
    <dbReference type="NCBI Taxonomy" id="2935761"/>
    <lineage>
        <taxon>Eukaryota</taxon>
        <taxon>Viridiplantae</taxon>
        <taxon>Streptophyta</taxon>
        <taxon>Embryophyta</taxon>
        <taxon>Tracheophyta</taxon>
        <taxon>Spermatophyta</taxon>
        <taxon>Magnoliopsida</taxon>
        <taxon>eudicotyledons</taxon>
        <taxon>Gunneridae</taxon>
        <taxon>Pentapetalae</taxon>
        <taxon>rosids</taxon>
        <taxon>malvids</taxon>
        <taxon>Sapindales</taxon>
        <taxon>Rutaceae</taxon>
        <taxon>Aurantioideae</taxon>
        <taxon>Citrus</taxon>
    </lineage>
</organism>
<evidence type="ECO:0000313" key="3">
    <source>
        <dbReference type="Proteomes" id="UP001428341"/>
    </source>
</evidence>
<feature type="region of interest" description="Disordered" evidence="1">
    <location>
        <begin position="1"/>
        <end position="28"/>
    </location>
</feature>
<reference evidence="2 3" key="1">
    <citation type="submission" date="2024-05" db="EMBL/GenBank/DDBJ databases">
        <title>Haplotype-resolved chromosome-level genome assembly of Huyou (Citrus changshanensis).</title>
        <authorList>
            <person name="Miao C."/>
            <person name="Chen W."/>
            <person name="Wu Y."/>
            <person name="Wang L."/>
            <person name="Zhao S."/>
            <person name="Grierson D."/>
            <person name="Xu C."/>
            <person name="Chen K."/>
        </authorList>
    </citation>
    <scope>NUCLEOTIDE SEQUENCE [LARGE SCALE GENOMIC DNA]</scope>
    <source>
        <strain evidence="2">01-14</strain>
        <tissue evidence="2">Leaf</tissue>
    </source>
</reference>
<gene>
    <name evidence="2" type="ORF">WN944_024722</name>
</gene>
<evidence type="ECO:0000256" key="1">
    <source>
        <dbReference type="SAM" id="MobiDB-lite"/>
    </source>
</evidence>
<dbReference type="Proteomes" id="UP001428341">
    <property type="component" value="Unassembled WGS sequence"/>
</dbReference>
<name>A0AAP0LNG3_9ROSI</name>
<feature type="compositionally biased region" description="Low complexity" evidence="1">
    <location>
        <begin position="1"/>
        <end position="16"/>
    </location>
</feature>
<protein>
    <submittedName>
        <fullName evidence="2">Uncharacterized protein</fullName>
    </submittedName>
</protein>
<comment type="caution">
    <text evidence="2">The sequence shown here is derived from an EMBL/GenBank/DDBJ whole genome shotgun (WGS) entry which is preliminary data.</text>
</comment>
<sequence>MARGVSCCDGDGDSPSCGGGGGGGRKSKSVCVKRLSSSYGSLVAASSLGEIRNISSDNDTKSNMFYGMCDIDDTSDILYKEDLLECYRRERAMKSFRNAQKRSPSLVRCFEFLKLLCCRT</sequence>
<dbReference type="EMBL" id="JBCGBO010000024">
    <property type="protein sequence ID" value="KAK9181584.1"/>
    <property type="molecule type" value="Genomic_DNA"/>
</dbReference>
<dbReference type="AlphaFoldDB" id="A0AAP0LNG3"/>
<proteinExistence type="predicted"/>
<evidence type="ECO:0000313" key="2">
    <source>
        <dbReference type="EMBL" id="KAK9181584.1"/>
    </source>
</evidence>
<keyword evidence="3" id="KW-1185">Reference proteome</keyword>